<dbReference type="PROSITE" id="PS51186">
    <property type="entry name" value="GNAT"/>
    <property type="match status" value="1"/>
</dbReference>
<dbReference type="SUPFAM" id="SSF55729">
    <property type="entry name" value="Acyl-CoA N-acyltransferases (Nat)"/>
    <property type="match status" value="1"/>
</dbReference>
<dbReference type="Gene3D" id="3.40.630.30">
    <property type="match status" value="1"/>
</dbReference>
<dbReference type="Proteomes" id="UP001221597">
    <property type="component" value="Chromosome"/>
</dbReference>
<proteinExistence type="predicted"/>
<evidence type="ECO:0000313" key="3">
    <source>
        <dbReference type="Proteomes" id="UP001221597"/>
    </source>
</evidence>
<sequence length="216" mass="24853">MSNINLNRSEQKIVIRNTTEGDLEEVAALSDQSFGPDISFKREHFASQCELFPEGQILVEVDGKIVGSSSSLIVNFDEYKNNHSYTEISDYGYIRNHNQDGVNLYGVEVCVHPDYRQLKLGRRLYEARKKLCKDLNLKSIVIGGRIPNYHKYADQLSVEKYADQVIERNIYDPVMTFQLKNGFVLNEIIPGYLPGDKESLEYATSMEWHNEDYTPE</sequence>
<dbReference type="RefSeq" id="WP_283077682.1">
    <property type="nucleotide sequence ID" value="NZ_CP121671.1"/>
</dbReference>
<evidence type="ECO:0000313" key="2">
    <source>
        <dbReference type="EMBL" id="WFT75716.1"/>
    </source>
</evidence>
<organism evidence="2 3">
    <name type="scientific">Halobacillus naozhouensis</name>
    <dbReference type="NCBI Taxonomy" id="554880"/>
    <lineage>
        <taxon>Bacteria</taxon>
        <taxon>Bacillati</taxon>
        <taxon>Bacillota</taxon>
        <taxon>Bacilli</taxon>
        <taxon>Bacillales</taxon>
        <taxon>Bacillaceae</taxon>
        <taxon>Halobacillus</taxon>
    </lineage>
</organism>
<evidence type="ECO:0000259" key="1">
    <source>
        <dbReference type="PROSITE" id="PS51186"/>
    </source>
</evidence>
<gene>
    <name evidence="2" type="ORF">P9989_04835</name>
</gene>
<reference evidence="2 3" key="1">
    <citation type="submission" date="2023-04" db="EMBL/GenBank/DDBJ databases">
        <title>Genome sequence of Halobacillus naozhouensis KACC 21980.</title>
        <authorList>
            <person name="Kim S."/>
            <person name="Heo J."/>
            <person name="Kwon S.-W."/>
        </authorList>
    </citation>
    <scope>NUCLEOTIDE SEQUENCE [LARGE SCALE GENOMIC DNA]</scope>
    <source>
        <strain evidence="2 3">KCTC 13234</strain>
    </source>
</reference>
<dbReference type="EMBL" id="CP121671">
    <property type="protein sequence ID" value="WFT75716.1"/>
    <property type="molecule type" value="Genomic_DNA"/>
</dbReference>
<feature type="domain" description="N-acetyltransferase" evidence="1">
    <location>
        <begin position="13"/>
        <end position="207"/>
    </location>
</feature>
<dbReference type="InterPro" id="IPR000182">
    <property type="entry name" value="GNAT_dom"/>
</dbReference>
<dbReference type="Pfam" id="PF00583">
    <property type="entry name" value="Acetyltransf_1"/>
    <property type="match status" value="1"/>
</dbReference>
<accession>A0ABY8J437</accession>
<dbReference type="EC" id="2.3.1.-" evidence="2"/>
<keyword evidence="3" id="KW-1185">Reference proteome</keyword>
<dbReference type="CDD" id="cd04301">
    <property type="entry name" value="NAT_SF"/>
    <property type="match status" value="1"/>
</dbReference>
<dbReference type="GO" id="GO:0016746">
    <property type="term" value="F:acyltransferase activity"/>
    <property type="evidence" value="ECO:0007669"/>
    <property type="project" value="UniProtKB-KW"/>
</dbReference>
<keyword evidence="2" id="KW-0808">Transferase</keyword>
<protein>
    <submittedName>
        <fullName evidence="2">GNAT family N-acetyltransferase</fullName>
        <ecNumber evidence="2">2.3.1.-</ecNumber>
    </submittedName>
</protein>
<dbReference type="InterPro" id="IPR016181">
    <property type="entry name" value="Acyl_CoA_acyltransferase"/>
</dbReference>
<keyword evidence="2" id="KW-0012">Acyltransferase</keyword>
<name>A0ABY8J437_9BACI</name>